<sequence>MEASKGYSRAMLEALATANPNELRDALNELMSVRGHLKQLSFGDKMDLASRLAMALASLRLDNSVNSLRLLDVTRSLLVSLLDKANGALARAVPEVLEELLGALDLTTASQQSVPAHMQLIHFTTLAIALECLDLPKTNPLWLRLDRHLGPVFTSVAASGEKTSLPPPSDVPSASWPSFDHCHDVAVVRSIQNFLGTHVTETRTPLQSELFAIAHWVAFVAGLCIIVAWIFNATTTFNTLGVGLVCYGGIQVCRHRERSRQRHALLRLALHRCELPYAGDTWCTPPPSDDKAKPTVNKMPRQVASAWSEPSGGDHGNSEGHLAVIHEEDHEANEMPKNPPVDSSILSHINPAEMLETLQRLNSLLAADDDVSAETREKVQRGLQVLEQMGTIPTDELKHAGTDK</sequence>
<accession>A0A024U3J3</accession>
<organism evidence="2">
    <name type="scientific">Aphanomyces invadans</name>
    <dbReference type="NCBI Taxonomy" id="157072"/>
    <lineage>
        <taxon>Eukaryota</taxon>
        <taxon>Sar</taxon>
        <taxon>Stramenopiles</taxon>
        <taxon>Oomycota</taxon>
        <taxon>Saprolegniomycetes</taxon>
        <taxon>Saprolegniales</taxon>
        <taxon>Verrucalvaceae</taxon>
        <taxon>Aphanomyces</taxon>
    </lineage>
</organism>
<evidence type="ECO:0000256" key="1">
    <source>
        <dbReference type="SAM" id="Phobius"/>
    </source>
</evidence>
<keyword evidence="1" id="KW-0812">Transmembrane</keyword>
<dbReference type="GeneID" id="20084384"/>
<reference evidence="2" key="1">
    <citation type="submission" date="2013-12" db="EMBL/GenBank/DDBJ databases">
        <title>The Genome Sequence of Aphanomyces invadans NJM9701.</title>
        <authorList>
            <consortium name="The Broad Institute Genomics Platform"/>
            <person name="Russ C."/>
            <person name="Tyler B."/>
            <person name="van West P."/>
            <person name="Dieguez-Uribeondo J."/>
            <person name="Young S.K."/>
            <person name="Zeng Q."/>
            <person name="Gargeya S."/>
            <person name="Fitzgerald M."/>
            <person name="Abouelleil A."/>
            <person name="Alvarado L."/>
            <person name="Chapman S.B."/>
            <person name="Gainer-Dewar J."/>
            <person name="Goldberg J."/>
            <person name="Griggs A."/>
            <person name="Gujja S."/>
            <person name="Hansen M."/>
            <person name="Howarth C."/>
            <person name="Imamovic A."/>
            <person name="Ireland A."/>
            <person name="Larimer J."/>
            <person name="McCowan C."/>
            <person name="Murphy C."/>
            <person name="Pearson M."/>
            <person name="Poon T.W."/>
            <person name="Priest M."/>
            <person name="Roberts A."/>
            <person name="Saif S."/>
            <person name="Shea T."/>
            <person name="Sykes S."/>
            <person name="Wortman J."/>
            <person name="Nusbaum C."/>
            <person name="Birren B."/>
        </authorList>
    </citation>
    <scope>NUCLEOTIDE SEQUENCE [LARGE SCALE GENOMIC DNA]</scope>
    <source>
        <strain evidence="2">NJM9701</strain>
    </source>
</reference>
<feature type="transmembrane region" description="Helical" evidence="1">
    <location>
        <begin position="210"/>
        <end position="231"/>
    </location>
</feature>
<keyword evidence="1" id="KW-0472">Membrane</keyword>
<dbReference type="RefSeq" id="XP_008870935.1">
    <property type="nucleotide sequence ID" value="XM_008872713.1"/>
</dbReference>
<dbReference type="OrthoDB" id="79652at2759"/>
<dbReference type="AlphaFoldDB" id="A0A024U3J3"/>
<dbReference type="EMBL" id="KI913964">
    <property type="protein sequence ID" value="ETW00800.1"/>
    <property type="molecule type" value="Genomic_DNA"/>
</dbReference>
<protein>
    <submittedName>
        <fullName evidence="2">Uncharacterized protein</fullName>
    </submittedName>
</protein>
<name>A0A024U3J3_9STRA</name>
<proteinExistence type="predicted"/>
<gene>
    <name evidence="2" type="ORF">H310_07334</name>
</gene>
<dbReference type="VEuPathDB" id="FungiDB:H310_07334"/>
<keyword evidence="1" id="KW-1133">Transmembrane helix</keyword>
<evidence type="ECO:0000313" key="2">
    <source>
        <dbReference type="EMBL" id="ETW00800.1"/>
    </source>
</evidence>